<reference evidence="1 2" key="1">
    <citation type="journal article" date="2019" name="Sci. Rep.">
        <title>Orb-weaving spider Araneus ventricosus genome elucidates the spidroin gene catalogue.</title>
        <authorList>
            <person name="Kono N."/>
            <person name="Nakamura H."/>
            <person name="Ohtoshi R."/>
            <person name="Moran D.A.P."/>
            <person name="Shinohara A."/>
            <person name="Yoshida Y."/>
            <person name="Fujiwara M."/>
            <person name="Mori M."/>
            <person name="Tomita M."/>
            <person name="Arakawa K."/>
        </authorList>
    </citation>
    <scope>NUCLEOTIDE SEQUENCE [LARGE SCALE GENOMIC DNA]</scope>
</reference>
<sequence length="200" mass="22407">MYIKKVSKASALFYHTTLVGHGLGLSPWSFTQPLTSAHSLLHPSFPSLTVVVKEKCGVVVRRRSKSRYLSNKLNSLCKLIMDGFKNPDSQIIKVARNLFQKNKKGKVLQSSARKSALNIFIRLKDENPNATIKSIVDRASELTGVSASTLFKIEKEAKSGILQTPGKKRPNAVGKRTRLNTYDFYSSKHQKKSTFILQKK</sequence>
<evidence type="ECO:0000313" key="2">
    <source>
        <dbReference type="Proteomes" id="UP000499080"/>
    </source>
</evidence>
<name>A0A4Y2M422_ARAVE</name>
<organism evidence="1 2">
    <name type="scientific">Araneus ventricosus</name>
    <name type="common">Orbweaver spider</name>
    <name type="synonym">Epeira ventricosa</name>
    <dbReference type="NCBI Taxonomy" id="182803"/>
    <lineage>
        <taxon>Eukaryota</taxon>
        <taxon>Metazoa</taxon>
        <taxon>Ecdysozoa</taxon>
        <taxon>Arthropoda</taxon>
        <taxon>Chelicerata</taxon>
        <taxon>Arachnida</taxon>
        <taxon>Araneae</taxon>
        <taxon>Araneomorphae</taxon>
        <taxon>Entelegynae</taxon>
        <taxon>Araneoidea</taxon>
        <taxon>Araneidae</taxon>
        <taxon>Araneus</taxon>
    </lineage>
</organism>
<dbReference type="OrthoDB" id="6619972at2759"/>
<keyword evidence="2" id="KW-1185">Reference proteome</keyword>
<gene>
    <name evidence="1" type="ORF">AVEN_159701_1</name>
</gene>
<proteinExistence type="predicted"/>
<accession>A0A4Y2M422</accession>
<comment type="caution">
    <text evidence="1">The sequence shown here is derived from an EMBL/GenBank/DDBJ whole genome shotgun (WGS) entry which is preliminary data.</text>
</comment>
<dbReference type="AlphaFoldDB" id="A0A4Y2M422"/>
<dbReference type="EMBL" id="BGPR01006746">
    <property type="protein sequence ID" value="GBN21502.1"/>
    <property type="molecule type" value="Genomic_DNA"/>
</dbReference>
<dbReference type="Proteomes" id="UP000499080">
    <property type="component" value="Unassembled WGS sequence"/>
</dbReference>
<evidence type="ECO:0000313" key="1">
    <source>
        <dbReference type="EMBL" id="GBN21502.1"/>
    </source>
</evidence>
<protein>
    <submittedName>
        <fullName evidence="1">Uncharacterized protein</fullName>
    </submittedName>
</protein>